<dbReference type="PANTHER" id="PTHR30419">
    <property type="entry name" value="HTH-TYPE TRANSCRIPTIONAL REGULATOR YBHD"/>
    <property type="match status" value="1"/>
</dbReference>
<dbReference type="FunFam" id="1.10.10.10:FF:000001">
    <property type="entry name" value="LysR family transcriptional regulator"/>
    <property type="match status" value="1"/>
</dbReference>
<dbReference type="InterPro" id="IPR005119">
    <property type="entry name" value="LysR_subst-bd"/>
</dbReference>
<evidence type="ECO:0000256" key="2">
    <source>
        <dbReference type="ARBA" id="ARBA00023015"/>
    </source>
</evidence>
<reference evidence="7" key="1">
    <citation type="submission" date="2020-02" db="EMBL/GenBank/DDBJ databases">
        <title>Streptomyces sp. ASO4wet.</title>
        <authorList>
            <person name="Risdian C."/>
            <person name="Landwehr W."/>
            <person name="Schupp P."/>
            <person name="Wink J."/>
        </authorList>
    </citation>
    <scope>NUCLEOTIDE SEQUENCE [LARGE SCALE GENOMIC DNA]</scope>
    <source>
        <strain evidence="7">ASO4wet</strain>
    </source>
</reference>
<keyword evidence="7" id="KW-1185">Reference proteome</keyword>
<gene>
    <name evidence="6" type="ORF">G4Z16_14780</name>
</gene>
<dbReference type="InterPro" id="IPR036388">
    <property type="entry name" value="WH-like_DNA-bd_sf"/>
</dbReference>
<dbReference type="KEGG" id="sbat:G4Z16_14780"/>
<sequence length="306" mass="33578">MALDLFRLLVFVTVVDRNGYSAAARHLGLAQPTVSHHVGELERALGTTLLHYEQRAVHLTAAGREVYRVASVMLREQDQLTESLKDIEQGRRGRVRLGASIAFEQKYFMERVVAPFCRAHQGTLLSLRFGHSRREAQAVVDRELDLAYVISWHLPHEVHFERLHEATLTFLAAPGHPLVGEERVTVDQIGAAGLITAPLTGVESTYYRLVLREFGLTGDHSVLEMDGLQPRVLAAEAGLGVVATFIPEYGRGSSPGSLVPLSVEEPAPTVEVGLVRRRAEPESASTGALADWLRAATTGSRRTRPA</sequence>
<accession>A0A7T1WSR5</accession>
<evidence type="ECO:0000313" key="7">
    <source>
        <dbReference type="Proteomes" id="UP000595046"/>
    </source>
</evidence>
<evidence type="ECO:0000259" key="5">
    <source>
        <dbReference type="PROSITE" id="PS50931"/>
    </source>
</evidence>
<dbReference type="InterPro" id="IPR000847">
    <property type="entry name" value="LysR_HTH_N"/>
</dbReference>
<dbReference type="Pfam" id="PF00126">
    <property type="entry name" value="HTH_1"/>
    <property type="match status" value="1"/>
</dbReference>
<evidence type="ECO:0000256" key="1">
    <source>
        <dbReference type="ARBA" id="ARBA00009437"/>
    </source>
</evidence>
<comment type="similarity">
    <text evidence="1">Belongs to the LysR transcriptional regulatory family.</text>
</comment>
<dbReference type="EMBL" id="CP048882">
    <property type="protein sequence ID" value="QPP07437.1"/>
    <property type="molecule type" value="Genomic_DNA"/>
</dbReference>
<dbReference type="SUPFAM" id="SSF46785">
    <property type="entry name" value="Winged helix' DNA-binding domain"/>
    <property type="match status" value="1"/>
</dbReference>
<dbReference type="InterPro" id="IPR050950">
    <property type="entry name" value="HTH-type_LysR_regulators"/>
</dbReference>
<dbReference type="PROSITE" id="PS50931">
    <property type="entry name" value="HTH_LYSR"/>
    <property type="match status" value="1"/>
</dbReference>
<dbReference type="GO" id="GO:0003677">
    <property type="term" value="F:DNA binding"/>
    <property type="evidence" value="ECO:0007669"/>
    <property type="project" value="UniProtKB-KW"/>
</dbReference>
<evidence type="ECO:0000256" key="3">
    <source>
        <dbReference type="ARBA" id="ARBA00023125"/>
    </source>
</evidence>
<dbReference type="CDD" id="cd05466">
    <property type="entry name" value="PBP2_LTTR_substrate"/>
    <property type="match status" value="1"/>
</dbReference>
<keyword evidence="3" id="KW-0238">DNA-binding</keyword>
<dbReference type="Pfam" id="PF03466">
    <property type="entry name" value="LysR_substrate"/>
    <property type="match status" value="1"/>
</dbReference>
<dbReference type="Gene3D" id="3.40.190.290">
    <property type="match status" value="1"/>
</dbReference>
<feature type="domain" description="HTH lysR-type" evidence="5">
    <location>
        <begin position="1"/>
        <end position="60"/>
    </location>
</feature>
<dbReference type="GO" id="GO:0003700">
    <property type="term" value="F:DNA-binding transcription factor activity"/>
    <property type="evidence" value="ECO:0007669"/>
    <property type="project" value="InterPro"/>
</dbReference>
<dbReference type="Proteomes" id="UP000595046">
    <property type="component" value="Chromosome"/>
</dbReference>
<dbReference type="AlphaFoldDB" id="A0A7T1WSR5"/>
<dbReference type="RefSeq" id="WP_197351239.1">
    <property type="nucleotide sequence ID" value="NZ_CP048882.1"/>
</dbReference>
<proteinExistence type="inferred from homology"/>
<keyword evidence="2" id="KW-0805">Transcription regulation</keyword>
<organism evidence="6 7">
    <name type="scientific">Streptomyces bathyalis</name>
    <dbReference type="NCBI Taxonomy" id="2710756"/>
    <lineage>
        <taxon>Bacteria</taxon>
        <taxon>Bacillati</taxon>
        <taxon>Actinomycetota</taxon>
        <taxon>Actinomycetes</taxon>
        <taxon>Kitasatosporales</taxon>
        <taxon>Streptomycetaceae</taxon>
        <taxon>Streptomyces</taxon>
    </lineage>
</organism>
<dbReference type="GO" id="GO:0005829">
    <property type="term" value="C:cytosol"/>
    <property type="evidence" value="ECO:0007669"/>
    <property type="project" value="TreeGrafter"/>
</dbReference>
<keyword evidence="4" id="KW-0804">Transcription</keyword>
<name>A0A7T1WSR5_9ACTN</name>
<evidence type="ECO:0000256" key="4">
    <source>
        <dbReference type="ARBA" id="ARBA00023163"/>
    </source>
</evidence>
<dbReference type="Gene3D" id="1.10.10.10">
    <property type="entry name" value="Winged helix-like DNA-binding domain superfamily/Winged helix DNA-binding domain"/>
    <property type="match status" value="1"/>
</dbReference>
<protein>
    <submittedName>
        <fullName evidence="6">LysR family transcriptional regulator</fullName>
    </submittedName>
</protein>
<dbReference type="InterPro" id="IPR036390">
    <property type="entry name" value="WH_DNA-bd_sf"/>
</dbReference>
<dbReference type="SUPFAM" id="SSF53850">
    <property type="entry name" value="Periplasmic binding protein-like II"/>
    <property type="match status" value="1"/>
</dbReference>
<evidence type="ECO:0000313" key="6">
    <source>
        <dbReference type="EMBL" id="QPP07437.1"/>
    </source>
</evidence>